<feature type="transmembrane region" description="Helical" evidence="1">
    <location>
        <begin position="48"/>
        <end position="67"/>
    </location>
</feature>
<dbReference type="HOGENOM" id="CLU_1622086_0_0_1"/>
<feature type="transmembrane region" description="Helical" evidence="1">
    <location>
        <begin position="79"/>
        <end position="107"/>
    </location>
</feature>
<reference evidence="2" key="2">
    <citation type="submission" date="2024-10" db="UniProtKB">
        <authorList>
            <consortium name="EnsemblProtists"/>
        </authorList>
    </citation>
    <scope>IDENTIFICATION</scope>
</reference>
<feature type="transmembrane region" description="Helical" evidence="1">
    <location>
        <begin position="21"/>
        <end position="42"/>
    </location>
</feature>
<keyword evidence="3" id="KW-1185">Reference proteome</keyword>
<evidence type="ECO:0000313" key="3">
    <source>
        <dbReference type="Proteomes" id="UP000013827"/>
    </source>
</evidence>
<sequence length="164" mass="16124">MAGSFAGIGLMWHLDLPLRRSLPFGALLAAAAQLSPLLVLLLEPLLSAAMSACGVVPVLALAAAAAANEGEATGEGAAYGLVGAADAAGALAGGSLSTVAVAALGIGGPPHGGWRKLPLFAVLCAASKLATVPLVLLLLRLRESVADGAAAEETGGWRRRGVEA</sequence>
<dbReference type="EnsemblProtists" id="EOD05337">
    <property type="protein sequence ID" value="EOD05337"/>
    <property type="gene ID" value="EMIHUDRAFT_199001"/>
</dbReference>
<dbReference type="GeneID" id="17251392"/>
<evidence type="ECO:0000256" key="1">
    <source>
        <dbReference type="SAM" id="Phobius"/>
    </source>
</evidence>
<dbReference type="RefSeq" id="XP_005757766.1">
    <property type="nucleotide sequence ID" value="XM_005757709.1"/>
</dbReference>
<dbReference type="AlphaFoldDB" id="A0A0D3I252"/>
<evidence type="ECO:0000313" key="2">
    <source>
        <dbReference type="EnsemblProtists" id="EOD05337"/>
    </source>
</evidence>
<evidence type="ECO:0008006" key="4">
    <source>
        <dbReference type="Google" id="ProtNLM"/>
    </source>
</evidence>
<dbReference type="PaxDb" id="2903-EOD05337"/>
<reference evidence="3" key="1">
    <citation type="journal article" date="2013" name="Nature">
        <title>Pan genome of the phytoplankton Emiliania underpins its global distribution.</title>
        <authorList>
            <person name="Read B.A."/>
            <person name="Kegel J."/>
            <person name="Klute M.J."/>
            <person name="Kuo A."/>
            <person name="Lefebvre S.C."/>
            <person name="Maumus F."/>
            <person name="Mayer C."/>
            <person name="Miller J."/>
            <person name="Monier A."/>
            <person name="Salamov A."/>
            <person name="Young J."/>
            <person name="Aguilar M."/>
            <person name="Claverie J.M."/>
            <person name="Frickenhaus S."/>
            <person name="Gonzalez K."/>
            <person name="Herman E.K."/>
            <person name="Lin Y.C."/>
            <person name="Napier J."/>
            <person name="Ogata H."/>
            <person name="Sarno A.F."/>
            <person name="Shmutz J."/>
            <person name="Schroeder D."/>
            <person name="de Vargas C."/>
            <person name="Verret F."/>
            <person name="von Dassow P."/>
            <person name="Valentin K."/>
            <person name="Van de Peer Y."/>
            <person name="Wheeler G."/>
            <person name="Dacks J.B."/>
            <person name="Delwiche C.F."/>
            <person name="Dyhrman S.T."/>
            <person name="Glockner G."/>
            <person name="John U."/>
            <person name="Richards T."/>
            <person name="Worden A.Z."/>
            <person name="Zhang X."/>
            <person name="Grigoriev I.V."/>
            <person name="Allen A.E."/>
            <person name="Bidle K."/>
            <person name="Borodovsky M."/>
            <person name="Bowler C."/>
            <person name="Brownlee C."/>
            <person name="Cock J.M."/>
            <person name="Elias M."/>
            <person name="Gladyshev V.N."/>
            <person name="Groth M."/>
            <person name="Guda C."/>
            <person name="Hadaegh A."/>
            <person name="Iglesias-Rodriguez M.D."/>
            <person name="Jenkins J."/>
            <person name="Jones B.M."/>
            <person name="Lawson T."/>
            <person name="Leese F."/>
            <person name="Lindquist E."/>
            <person name="Lobanov A."/>
            <person name="Lomsadze A."/>
            <person name="Malik S.B."/>
            <person name="Marsh M.E."/>
            <person name="Mackinder L."/>
            <person name="Mock T."/>
            <person name="Mueller-Roeber B."/>
            <person name="Pagarete A."/>
            <person name="Parker M."/>
            <person name="Probert I."/>
            <person name="Quesneville H."/>
            <person name="Raines C."/>
            <person name="Rensing S.A."/>
            <person name="Riano-Pachon D.M."/>
            <person name="Richier S."/>
            <person name="Rokitta S."/>
            <person name="Shiraiwa Y."/>
            <person name="Soanes D.M."/>
            <person name="van der Giezen M."/>
            <person name="Wahlund T.M."/>
            <person name="Williams B."/>
            <person name="Wilson W."/>
            <person name="Wolfe G."/>
            <person name="Wurch L.L."/>
        </authorList>
    </citation>
    <scope>NUCLEOTIDE SEQUENCE</scope>
</reference>
<name>A0A0D3I252_EMIH1</name>
<organism evidence="2 3">
    <name type="scientific">Emiliania huxleyi (strain CCMP1516)</name>
    <dbReference type="NCBI Taxonomy" id="280463"/>
    <lineage>
        <taxon>Eukaryota</taxon>
        <taxon>Haptista</taxon>
        <taxon>Haptophyta</taxon>
        <taxon>Prymnesiophyceae</taxon>
        <taxon>Isochrysidales</taxon>
        <taxon>Noelaerhabdaceae</taxon>
        <taxon>Emiliania</taxon>
    </lineage>
</organism>
<dbReference type="Proteomes" id="UP000013827">
    <property type="component" value="Unassembled WGS sequence"/>
</dbReference>
<keyword evidence="1" id="KW-0472">Membrane</keyword>
<proteinExistence type="predicted"/>
<keyword evidence="1" id="KW-1133">Transmembrane helix</keyword>
<keyword evidence="1" id="KW-0812">Transmembrane</keyword>
<protein>
    <recommendedName>
        <fullName evidence="4">Cation/H+ exchanger domain-containing protein</fullName>
    </recommendedName>
</protein>
<accession>A0A0D3I252</accession>
<dbReference type="KEGG" id="ehx:EMIHUDRAFT_199001"/>
<feature type="transmembrane region" description="Helical" evidence="1">
    <location>
        <begin position="119"/>
        <end position="139"/>
    </location>
</feature>